<comment type="subcellular location">
    <subcellularLocation>
        <location evidence="1">Membrane</location>
        <topology evidence="1">Multi-pass membrane protein</topology>
    </subcellularLocation>
</comment>
<dbReference type="PANTHER" id="PTHR32322:SF2">
    <property type="entry name" value="EAMA DOMAIN-CONTAINING PROTEIN"/>
    <property type="match status" value="1"/>
</dbReference>
<reference evidence="8 9" key="1">
    <citation type="submission" date="2018-01" db="EMBL/GenBank/DDBJ databases">
        <title>Halomonas endophytica sp. nov., isolated from storage liquid in the stems of Populus euphratica.</title>
        <authorList>
            <person name="Chen C."/>
        </authorList>
    </citation>
    <scope>NUCLEOTIDE SEQUENCE [LARGE SCALE GENOMIC DNA]</scope>
    <source>
        <strain evidence="8 9">DSM 26881</strain>
    </source>
</reference>
<feature type="transmembrane region" description="Helical" evidence="6">
    <location>
        <begin position="274"/>
        <end position="292"/>
    </location>
</feature>
<evidence type="ECO:0000313" key="8">
    <source>
        <dbReference type="EMBL" id="PMR67356.1"/>
    </source>
</evidence>
<dbReference type="SUPFAM" id="SSF103481">
    <property type="entry name" value="Multidrug resistance efflux transporter EmrE"/>
    <property type="match status" value="2"/>
</dbReference>
<feature type="transmembrane region" description="Helical" evidence="6">
    <location>
        <begin position="251"/>
        <end position="268"/>
    </location>
</feature>
<feature type="transmembrane region" description="Helical" evidence="6">
    <location>
        <begin position="101"/>
        <end position="121"/>
    </location>
</feature>
<protein>
    <recommendedName>
        <fullName evidence="7">EamA domain-containing protein</fullName>
    </recommendedName>
</protein>
<dbReference type="Pfam" id="PF00892">
    <property type="entry name" value="EamA"/>
    <property type="match status" value="2"/>
</dbReference>
<feature type="transmembrane region" description="Helical" evidence="6">
    <location>
        <begin position="128"/>
        <end position="147"/>
    </location>
</feature>
<keyword evidence="9" id="KW-1185">Reference proteome</keyword>
<feature type="transmembrane region" description="Helical" evidence="6">
    <location>
        <begin position="153"/>
        <end position="173"/>
    </location>
</feature>
<sequence>MAVNSKKTGVCLALLSVSIWAGNFVLARIAPGTMDAISLTFLRWLVASMLVLPFVVLPLIQAWRRVVMHGLTIAIMSLLGVVVFNLLVYQSGHYLDAARMSLINAMSPVFIMILAGLFLAEQFTPRKLIGAAMGGGGVCLSIVGSNQVASVDLVLGMGMMTVAAMAFSIYTLMFRKLYQEIDFMALVGATFFIGTLMLLPVFIFNGIHSGFPELNRRNVMIVLYSGILAALIAFIAWNLSVSIIGASRAGCIYFLMPVFAALQSFTIIGEFPGWNAILAAPIVLLGVYIAVVQPPPPKSIVLPSSSRR</sequence>
<evidence type="ECO:0000259" key="7">
    <source>
        <dbReference type="Pfam" id="PF00892"/>
    </source>
</evidence>
<dbReference type="GO" id="GO:0016020">
    <property type="term" value="C:membrane"/>
    <property type="evidence" value="ECO:0007669"/>
    <property type="project" value="UniProtKB-SubCell"/>
</dbReference>
<dbReference type="InterPro" id="IPR037185">
    <property type="entry name" value="EmrE-like"/>
</dbReference>
<keyword evidence="4 6" id="KW-1133">Transmembrane helix</keyword>
<keyword evidence="3 6" id="KW-0812">Transmembrane</keyword>
<feature type="transmembrane region" description="Helical" evidence="6">
    <location>
        <begin position="37"/>
        <end position="60"/>
    </location>
</feature>
<evidence type="ECO:0000256" key="1">
    <source>
        <dbReference type="ARBA" id="ARBA00004141"/>
    </source>
</evidence>
<evidence type="ECO:0000313" key="9">
    <source>
        <dbReference type="Proteomes" id="UP000235346"/>
    </source>
</evidence>
<keyword evidence="5 6" id="KW-0472">Membrane</keyword>
<evidence type="ECO:0000256" key="6">
    <source>
        <dbReference type="SAM" id="Phobius"/>
    </source>
</evidence>
<dbReference type="PANTHER" id="PTHR32322">
    <property type="entry name" value="INNER MEMBRANE TRANSPORTER"/>
    <property type="match status" value="1"/>
</dbReference>
<dbReference type="InterPro" id="IPR050638">
    <property type="entry name" value="AA-Vitamin_Transporters"/>
</dbReference>
<dbReference type="OrthoDB" id="4167046at2"/>
<feature type="transmembrane region" description="Helical" evidence="6">
    <location>
        <begin position="185"/>
        <end position="207"/>
    </location>
</feature>
<comment type="caution">
    <text evidence="8">The sequence shown here is derived from an EMBL/GenBank/DDBJ whole genome shotgun (WGS) entry which is preliminary data.</text>
</comment>
<feature type="transmembrane region" description="Helical" evidence="6">
    <location>
        <begin position="67"/>
        <end position="89"/>
    </location>
</feature>
<proteinExistence type="inferred from homology"/>
<evidence type="ECO:0000256" key="2">
    <source>
        <dbReference type="ARBA" id="ARBA00007362"/>
    </source>
</evidence>
<feature type="domain" description="EamA" evidence="7">
    <location>
        <begin position="155"/>
        <end position="291"/>
    </location>
</feature>
<evidence type="ECO:0000256" key="3">
    <source>
        <dbReference type="ARBA" id="ARBA00022692"/>
    </source>
</evidence>
<dbReference type="EMBL" id="PNRE01000092">
    <property type="protein sequence ID" value="PMR67356.1"/>
    <property type="molecule type" value="Genomic_DNA"/>
</dbReference>
<evidence type="ECO:0000256" key="5">
    <source>
        <dbReference type="ARBA" id="ARBA00023136"/>
    </source>
</evidence>
<comment type="similarity">
    <text evidence="2">Belongs to the EamA transporter family.</text>
</comment>
<name>A0A2N7TGP7_9GAMM</name>
<accession>A0A2N7TGP7</accession>
<feature type="transmembrane region" description="Helical" evidence="6">
    <location>
        <begin position="219"/>
        <end position="239"/>
    </location>
</feature>
<dbReference type="InterPro" id="IPR000620">
    <property type="entry name" value="EamA_dom"/>
</dbReference>
<organism evidence="8 9">
    <name type="scientific">Halomonas heilongjiangensis</name>
    <dbReference type="NCBI Taxonomy" id="1387883"/>
    <lineage>
        <taxon>Bacteria</taxon>
        <taxon>Pseudomonadati</taxon>
        <taxon>Pseudomonadota</taxon>
        <taxon>Gammaproteobacteria</taxon>
        <taxon>Oceanospirillales</taxon>
        <taxon>Halomonadaceae</taxon>
        <taxon>Halomonas</taxon>
    </lineage>
</organism>
<evidence type="ECO:0000256" key="4">
    <source>
        <dbReference type="ARBA" id="ARBA00022989"/>
    </source>
</evidence>
<dbReference type="AlphaFoldDB" id="A0A2N7TGP7"/>
<gene>
    <name evidence="8" type="ORF">C1H66_19970</name>
</gene>
<feature type="domain" description="EamA" evidence="7">
    <location>
        <begin position="8"/>
        <end position="142"/>
    </location>
</feature>
<dbReference type="Proteomes" id="UP000235346">
    <property type="component" value="Unassembled WGS sequence"/>
</dbReference>